<dbReference type="RefSeq" id="WP_014427906.1">
    <property type="nucleotide sequence ID" value="NC_017075.1"/>
</dbReference>
<dbReference type="STRING" id="983917.RGE_17010"/>
<organism evidence="1 2">
    <name type="scientific">Rubrivivax gelatinosus (strain NBRC 100245 / IL144)</name>
    <dbReference type="NCBI Taxonomy" id="983917"/>
    <lineage>
        <taxon>Bacteria</taxon>
        <taxon>Pseudomonadati</taxon>
        <taxon>Pseudomonadota</taxon>
        <taxon>Betaproteobacteria</taxon>
        <taxon>Burkholderiales</taxon>
        <taxon>Sphaerotilaceae</taxon>
        <taxon>Rubrivivax</taxon>
    </lineage>
</organism>
<dbReference type="Gene3D" id="3.40.50.150">
    <property type="entry name" value="Vaccinia Virus protein VP39"/>
    <property type="match status" value="1"/>
</dbReference>
<evidence type="ECO:0000313" key="2">
    <source>
        <dbReference type="Proteomes" id="UP000007883"/>
    </source>
</evidence>
<dbReference type="SUPFAM" id="SSF53335">
    <property type="entry name" value="S-adenosyl-L-methionine-dependent methyltransferases"/>
    <property type="match status" value="1"/>
</dbReference>
<keyword evidence="1" id="KW-0489">Methyltransferase</keyword>
<dbReference type="InterPro" id="IPR029063">
    <property type="entry name" value="SAM-dependent_MTases_sf"/>
</dbReference>
<dbReference type="GO" id="GO:0008168">
    <property type="term" value="F:methyltransferase activity"/>
    <property type="evidence" value="ECO:0007669"/>
    <property type="project" value="UniProtKB-KW"/>
</dbReference>
<evidence type="ECO:0000313" key="1">
    <source>
        <dbReference type="EMBL" id="BAL95042.1"/>
    </source>
</evidence>
<dbReference type="AlphaFoldDB" id="I0HPV5"/>
<dbReference type="KEGG" id="rge:RGE_17010"/>
<dbReference type="HOGENOM" id="CLU_743706_0_0_4"/>
<dbReference type="SUPFAM" id="SSF48452">
    <property type="entry name" value="TPR-like"/>
    <property type="match status" value="1"/>
</dbReference>
<dbReference type="GO" id="GO:0032259">
    <property type="term" value="P:methylation"/>
    <property type="evidence" value="ECO:0007669"/>
    <property type="project" value="UniProtKB-KW"/>
</dbReference>
<keyword evidence="1" id="KW-0808">Transferase</keyword>
<sequence>MTMTTVPAGAQAETLEALRRRALDLCAARRHDSALLTLRSAIGLQPDSPVLLADLAGILLHAGQPAKAAEAARQALALDPARDMAAYMLALALPAGTEARSLLLELTQGTRARRFAADYPQLASHAQQALAEMPPPSTFTFAPAPAQAAAASTRFSGIGAAKYELSHLNQAANQDVGGPIQDDEALLLYALVRVMRVRRVLEVGGLDGYSARNFLTALGDETAAEVVTIDLNPVPRLAPNHRVLTGDCARIQPEQLGGDPFELVFFDAHVVLPQIALLDRLEAAGLLRPDTVVALHDTNLHPRKTVAAGYPITENGQLEGWVHQDAERKMVNVLHSRGWNSLSLHMPLARGDARLPVRHGLTLMQRFRPLAT</sequence>
<dbReference type="InterPro" id="IPR019734">
    <property type="entry name" value="TPR_rpt"/>
</dbReference>
<dbReference type="PATRIC" id="fig|983917.3.peg.1665"/>
<gene>
    <name evidence="1" type="ordered locus">RGE_17010</name>
</gene>
<dbReference type="Proteomes" id="UP000007883">
    <property type="component" value="Chromosome"/>
</dbReference>
<accession>I0HPV5</accession>
<dbReference type="EMBL" id="AP012320">
    <property type="protein sequence ID" value="BAL95042.1"/>
    <property type="molecule type" value="Genomic_DNA"/>
</dbReference>
<protein>
    <submittedName>
        <fullName evidence="1">O-methyltransferase, family 3</fullName>
    </submittedName>
</protein>
<proteinExistence type="predicted"/>
<keyword evidence="2" id="KW-1185">Reference proteome</keyword>
<name>I0HPV5_RUBGI</name>
<dbReference type="Gene3D" id="1.25.40.10">
    <property type="entry name" value="Tetratricopeptide repeat domain"/>
    <property type="match status" value="1"/>
</dbReference>
<dbReference type="SMART" id="SM00028">
    <property type="entry name" value="TPR"/>
    <property type="match status" value="2"/>
</dbReference>
<reference evidence="1 2" key="1">
    <citation type="journal article" date="2012" name="J. Bacteriol.">
        <title>Complete genome sequence of phototrophic betaproteobacterium Rubrivivax gelatinosus IL144.</title>
        <authorList>
            <person name="Nagashima S."/>
            <person name="Kamimura A."/>
            <person name="Shimizu T."/>
            <person name="Nakamura-isaki S."/>
            <person name="Aono E."/>
            <person name="Sakamoto K."/>
            <person name="Ichikawa N."/>
            <person name="Nakazawa H."/>
            <person name="Sekine M."/>
            <person name="Yamazaki S."/>
            <person name="Fujita N."/>
            <person name="Shimada K."/>
            <person name="Hanada S."/>
            <person name="Nagashima K.V.P."/>
        </authorList>
    </citation>
    <scope>NUCLEOTIDE SEQUENCE [LARGE SCALE GENOMIC DNA]</scope>
    <source>
        <strain evidence="2">NBRC 100245 / IL144</strain>
    </source>
</reference>
<dbReference type="eggNOG" id="COG4122">
    <property type="taxonomic scope" value="Bacteria"/>
</dbReference>
<dbReference type="InterPro" id="IPR011990">
    <property type="entry name" value="TPR-like_helical_dom_sf"/>
</dbReference>